<keyword evidence="2" id="KW-1185">Reference proteome</keyword>
<keyword evidence="1" id="KW-0418">Kinase</keyword>
<proteinExistence type="predicted"/>
<evidence type="ECO:0000313" key="2">
    <source>
        <dbReference type="Proteomes" id="UP000316921"/>
    </source>
</evidence>
<reference evidence="1 2" key="1">
    <citation type="submission" date="2019-02" db="EMBL/GenBank/DDBJ databases">
        <title>Deep-cultivation of Planctomycetes and their phenomic and genomic characterization uncovers novel biology.</title>
        <authorList>
            <person name="Wiegand S."/>
            <person name="Jogler M."/>
            <person name="Boedeker C."/>
            <person name="Pinto D."/>
            <person name="Vollmers J."/>
            <person name="Rivas-Marin E."/>
            <person name="Kohn T."/>
            <person name="Peeters S.H."/>
            <person name="Heuer A."/>
            <person name="Rast P."/>
            <person name="Oberbeckmann S."/>
            <person name="Bunk B."/>
            <person name="Jeske O."/>
            <person name="Meyerdierks A."/>
            <person name="Storesund J.E."/>
            <person name="Kallscheuer N."/>
            <person name="Luecker S."/>
            <person name="Lage O.M."/>
            <person name="Pohl T."/>
            <person name="Merkel B.J."/>
            <person name="Hornburger P."/>
            <person name="Mueller R.-W."/>
            <person name="Bruemmer F."/>
            <person name="Labrenz M."/>
            <person name="Spormann A.M."/>
            <person name="Op den Camp H."/>
            <person name="Overmann J."/>
            <person name="Amann R."/>
            <person name="Jetten M.S.M."/>
            <person name="Mascher T."/>
            <person name="Medema M.H."/>
            <person name="Devos D.P."/>
            <person name="Kaster A.-K."/>
            <person name="Ovreas L."/>
            <person name="Rohde M."/>
            <person name="Galperin M.Y."/>
            <person name="Jogler C."/>
        </authorList>
    </citation>
    <scope>NUCLEOTIDE SEQUENCE [LARGE SCALE GENOMIC DNA]</scope>
    <source>
        <strain evidence="1 2">Pla133</strain>
    </source>
</reference>
<dbReference type="InterPro" id="IPR011009">
    <property type="entry name" value="Kinase-like_dom_sf"/>
</dbReference>
<dbReference type="Pfam" id="PF06293">
    <property type="entry name" value="Kdo"/>
    <property type="match status" value="1"/>
</dbReference>
<dbReference type="Proteomes" id="UP000316921">
    <property type="component" value="Chromosome"/>
</dbReference>
<dbReference type="AlphaFoldDB" id="A0A518BGP6"/>
<protein>
    <submittedName>
        <fullName evidence="1">3-deoxy-D-manno-octulosonic-acid kinase</fullName>
    </submittedName>
</protein>
<dbReference type="KEGG" id="pbap:Pla133_12170"/>
<dbReference type="SUPFAM" id="SSF56112">
    <property type="entry name" value="Protein kinase-like (PK-like)"/>
    <property type="match status" value="1"/>
</dbReference>
<dbReference type="EMBL" id="CP036287">
    <property type="protein sequence ID" value="QDU66151.1"/>
    <property type="molecule type" value="Genomic_DNA"/>
</dbReference>
<sequence>MPELRHGIEQGELRLRAGRGAAARAEALALGAQLARADEHRAEFVPFAGERAYLKASPLRGRASRRHALRAGLLRARVPRMAEYANLTWLRRAGFRAPQPLAAGVLWRGGAPRFQFLLTCAVPASVTLDVALAAAADDERGLLVDELAREVGRLHRLGFVHRDLFPRNLLVVEPVGGRRLVLIDCWAGGRGCQRRGPLYDLACLMLEGADLFTVAEQRRLLDGYLTERRAGIGLPQLVGGVVRRRDTLVRGLERDPRRLRGKPMPGPWPPAALTVRG</sequence>
<keyword evidence="1" id="KW-0808">Transferase</keyword>
<name>A0A518BGP6_9BACT</name>
<accession>A0A518BGP6</accession>
<evidence type="ECO:0000313" key="1">
    <source>
        <dbReference type="EMBL" id="QDU66151.1"/>
    </source>
</evidence>
<dbReference type="GO" id="GO:0016301">
    <property type="term" value="F:kinase activity"/>
    <property type="evidence" value="ECO:0007669"/>
    <property type="project" value="UniProtKB-KW"/>
</dbReference>
<gene>
    <name evidence="1" type="ORF">Pla133_12170</name>
</gene>
<organism evidence="1 2">
    <name type="scientific">Engelhardtia mirabilis</name>
    <dbReference type="NCBI Taxonomy" id="2528011"/>
    <lineage>
        <taxon>Bacteria</taxon>
        <taxon>Pseudomonadati</taxon>
        <taxon>Planctomycetota</taxon>
        <taxon>Planctomycetia</taxon>
        <taxon>Planctomycetia incertae sedis</taxon>
        <taxon>Engelhardtia</taxon>
    </lineage>
</organism>
<dbReference type="RefSeq" id="WP_145063450.1">
    <property type="nucleotide sequence ID" value="NZ_CP036287.1"/>
</dbReference>